<dbReference type="PANTHER" id="PTHR46060">
    <property type="entry name" value="MARINER MOS1 TRANSPOSASE-LIKE PROTEIN"/>
    <property type="match status" value="1"/>
</dbReference>
<evidence type="ECO:0008006" key="3">
    <source>
        <dbReference type="Google" id="ProtNLM"/>
    </source>
</evidence>
<reference evidence="1" key="2">
    <citation type="submission" date="2020-12" db="EMBL/GenBank/DDBJ databases">
        <authorList>
            <person name="Kanost M."/>
        </authorList>
    </citation>
    <scope>NUCLEOTIDE SEQUENCE</scope>
</reference>
<evidence type="ECO:0000313" key="2">
    <source>
        <dbReference type="Proteomes" id="UP000791440"/>
    </source>
</evidence>
<organism evidence="1 2">
    <name type="scientific">Manduca sexta</name>
    <name type="common">Tobacco hawkmoth</name>
    <name type="synonym">Tobacco hornworm</name>
    <dbReference type="NCBI Taxonomy" id="7130"/>
    <lineage>
        <taxon>Eukaryota</taxon>
        <taxon>Metazoa</taxon>
        <taxon>Ecdysozoa</taxon>
        <taxon>Arthropoda</taxon>
        <taxon>Hexapoda</taxon>
        <taxon>Insecta</taxon>
        <taxon>Pterygota</taxon>
        <taxon>Neoptera</taxon>
        <taxon>Endopterygota</taxon>
        <taxon>Lepidoptera</taxon>
        <taxon>Glossata</taxon>
        <taxon>Ditrysia</taxon>
        <taxon>Bombycoidea</taxon>
        <taxon>Sphingidae</taxon>
        <taxon>Sphinginae</taxon>
        <taxon>Sphingini</taxon>
        <taxon>Manduca</taxon>
    </lineage>
</organism>
<dbReference type="AlphaFoldDB" id="A0A922CD50"/>
<name>A0A922CD50_MANSE</name>
<protein>
    <recommendedName>
        <fullName evidence="3">Histone-lysine N-methyltransferase SETMAR</fullName>
    </recommendedName>
</protein>
<dbReference type="InterPro" id="IPR052709">
    <property type="entry name" value="Transposase-MT_Hybrid"/>
</dbReference>
<reference evidence="1" key="1">
    <citation type="journal article" date="2016" name="Insect Biochem. Mol. Biol.">
        <title>Multifaceted biological insights from a draft genome sequence of the tobacco hornworm moth, Manduca sexta.</title>
        <authorList>
            <person name="Kanost M.R."/>
            <person name="Arrese E.L."/>
            <person name="Cao X."/>
            <person name="Chen Y.R."/>
            <person name="Chellapilla S."/>
            <person name="Goldsmith M.R."/>
            <person name="Grosse-Wilde E."/>
            <person name="Heckel D.G."/>
            <person name="Herndon N."/>
            <person name="Jiang H."/>
            <person name="Papanicolaou A."/>
            <person name="Qu J."/>
            <person name="Soulages J.L."/>
            <person name="Vogel H."/>
            <person name="Walters J."/>
            <person name="Waterhouse R.M."/>
            <person name="Ahn S.J."/>
            <person name="Almeida F.C."/>
            <person name="An C."/>
            <person name="Aqrawi P."/>
            <person name="Bretschneider A."/>
            <person name="Bryant W.B."/>
            <person name="Bucks S."/>
            <person name="Chao H."/>
            <person name="Chevignon G."/>
            <person name="Christen J.M."/>
            <person name="Clarke D.F."/>
            <person name="Dittmer N.T."/>
            <person name="Ferguson L.C.F."/>
            <person name="Garavelou S."/>
            <person name="Gordon K.H.J."/>
            <person name="Gunaratna R.T."/>
            <person name="Han Y."/>
            <person name="Hauser F."/>
            <person name="He Y."/>
            <person name="Heidel-Fischer H."/>
            <person name="Hirsh A."/>
            <person name="Hu Y."/>
            <person name="Jiang H."/>
            <person name="Kalra D."/>
            <person name="Klinner C."/>
            <person name="Konig C."/>
            <person name="Kovar C."/>
            <person name="Kroll A.R."/>
            <person name="Kuwar S.S."/>
            <person name="Lee S.L."/>
            <person name="Lehman R."/>
            <person name="Li K."/>
            <person name="Li Z."/>
            <person name="Liang H."/>
            <person name="Lovelace S."/>
            <person name="Lu Z."/>
            <person name="Mansfield J.H."/>
            <person name="McCulloch K.J."/>
            <person name="Mathew T."/>
            <person name="Morton B."/>
            <person name="Muzny D.M."/>
            <person name="Neunemann D."/>
            <person name="Ongeri F."/>
            <person name="Pauchet Y."/>
            <person name="Pu L.L."/>
            <person name="Pyrousis I."/>
            <person name="Rao X.J."/>
            <person name="Redding A."/>
            <person name="Roesel C."/>
            <person name="Sanchez-Gracia A."/>
            <person name="Schaack S."/>
            <person name="Shukla A."/>
            <person name="Tetreau G."/>
            <person name="Wang Y."/>
            <person name="Xiong G.H."/>
            <person name="Traut W."/>
            <person name="Walsh T.K."/>
            <person name="Worley K.C."/>
            <person name="Wu D."/>
            <person name="Wu W."/>
            <person name="Wu Y.Q."/>
            <person name="Zhang X."/>
            <person name="Zou Z."/>
            <person name="Zucker H."/>
            <person name="Briscoe A.D."/>
            <person name="Burmester T."/>
            <person name="Clem R.J."/>
            <person name="Feyereisen R."/>
            <person name="Grimmelikhuijzen C.J.P."/>
            <person name="Hamodrakas S.J."/>
            <person name="Hansson B.S."/>
            <person name="Huguet E."/>
            <person name="Jermiin L.S."/>
            <person name="Lan Q."/>
            <person name="Lehman H.K."/>
            <person name="Lorenzen M."/>
            <person name="Merzendorfer H."/>
            <person name="Michalopoulos I."/>
            <person name="Morton D.B."/>
            <person name="Muthukrishnan S."/>
            <person name="Oakeshott J.G."/>
            <person name="Palmer W."/>
            <person name="Park Y."/>
            <person name="Passarelli A.L."/>
            <person name="Rozas J."/>
            <person name="Schwartz L.M."/>
            <person name="Smith W."/>
            <person name="Southgate A."/>
            <person name="Vilcinskas A."/>
            <person name="Vogt R."/>
            <person name="Wang P."/>
            <person name="Werren J."/>
            <person name="Yu X.Q."/>
            <person name="Zhou J.J."/>
            <person name="Brown S.J."/>
            <person name="Scherer S.E."/>
            <person name="Richards S."/>
            <person name="Blissard G.W."/>
        </authorList>
    </citation>
    <scope>NUCLEOTIDE SEQUENCE</scope>
</reference>
<accession>A0A922CD50</accession>
<proteinExistence type="predicted"/>
<dbReference type="Proteomes" id="UP000791440">
    <property type="component" value="Unassembled WGS sequence"/>
</dbReference>
<gene>
    <name evidence="1" type="ORF">O3G_MSEX001937</name>
</gene>
<sequence>MVRLKHEIAKKRPQMQRKKCFSIKTMSGHTAVAIIAKLHELKIESMSHPPYSLVLAPSFYYLFAKLKKMLSGKKIGPNGEEIAETEAYFEALDKSFYRKGIEILEKRWIDCITFEGDYLDK</sequence>
<comment type="caution">
    <text evidence="1">The sequence shown here is derived from an EMBL/GenBank/DDBJ whole genome shotgun (WGS) entry which is preliminary data.</text>
</comment>
<dbReference type="EMBL" id="JH668288">
    <property type="protein sequence ID" value="KAG6441817.1"/>
    <property type="molecule type" value="Genomic_DNA"/>
</dbReference>
<keyword evidence="2" id="KW-1185">Reference proteome</keyword>
<dbReference type="PANTHER" id="PTHR46060:SF1">
    <property type="entry name" value="MARINER MOS1 TRANSPOSASE-LIKE PROTEIN"/>
    <property type="match status" value="1"/>
</dbReference>
<evidence type="ECO:0000313" key="1">
    <source>
        <dbReference type="EMBL" id="KAG6441817.1"/>
    </source>
</evidence>